<reference evidence="1" key="1">
    <citation type="submission" date="2022-08" db="EMBL/GenBank/DDBJ databases">
        <authorList>
            <consortium name="DOE Joint Genome Institute"/>
            <person name="Min B."/>
            <person name="Riley R."/>
            <person name="Sierra-Patev S."/>
            <person name="Naranjo-Ortiz M."/>
            <person name="Looney B."/>
            <person name="Konkel Z."/>
            <person name="Slot J.C."/>
            <person name="Sakamoto Y."/>
            <person name="Steenwyk J.L."/>
            <person name="Rokas A."/>
            <person name="Carro J."/>
            <person name="Camarero S."/>
            <person name="Ferreira P."/>
            <person name="Molpeceres G."/>
            <person name="Ruiz-Duenas F.J."/>
            <person name="Serrano A."/>
            <person name="Henrissat B."/>
            <person name="Drula E."/>
            <person name="Hughes K.W."/>
            <person name="Mata J.L."/>
            <person name="Ishikawa N.K."/>
            <person name="Vargas-Isla R."/>
            <person name="Ushijima S."/>
            <person name="Smith C.A."/>
            <person name="Ahrendt S."/>
            <person name="Andreopoulos W."/>
            <person name="He G."/>
            <person name="Labutti K."/>
            <person name="Lipzen A."/>
            <person name="Ng V."/>
            <person name="Sandor L."/>
            <person name="Barry K."/>
            <person name="Martinez A.T."/>
            <person name="Xiao Y."/>
            <person name="Gibbons J.G."/>
            <person name="Terashima K."/>
            <person name="Hibbett D.S."/>
            <person name="Grigoriev I.V."/>
        </authorList>
    </citation>
    <scope>NUCLEOTIDE SEQUENCE</scope>
    <source>
        <strain evidence="1">TFB9207</strain>
    </source>
</reference>
<evidence type="ECO:0000313" key="2">
    <source>
        <dbReference type="Proteomes" id="UP001163846"/>
    </source>
</evidence>
<dbReference type="AlphaFoldDB" id="A0AA38P5C3"/>
<name>A0AA38P5C3_9AGAR</name>
<gene>
    <name evidence="1" type="ORF">F5878DRAFT_662834</name>
</gene>
<dbReference type="EMBL" id="MU806307">
    <property type="protein sequence ID" value="KAJ3836613.1"/>
    <property type="molecule type" value="Genomic_DNA"/>
</dbReference>
<accession>A0AA38P5C3</accession>
<protein>
    <submittedName>
        <fullName evidence="1">Uncharacterized protein</fullName>
    </submittedName>
</protein>
<proteinExistence type="predicted"/>
<evidence type="ECO:0000313" key="1">
    <source>
        <dbReference type="EMBL" id="KAJ3836613.1"/>
    </source>
</evidence>
<organism evidence="1 2">
    <name type="scientific">Lentinula raphanica</name>
    <dbReference type="NCBI Taxonomy" id="153919"/>
    <lineage>
        <taxon>Eukaryota</taxon>
        <taxon>Fungi</taxon>
        <taxon>Dikarya</taxon>
        <taxon>Basidiomycota</taxon>
        <taxon>Agaricomycotina</taxon>
        <taxon>Agaricomycetes</taxon>
        <taxon>Agaricomycetidae</taxon>
        <taxon>Agaricales</taxon>
        <taxon>Marasmiineae</taxon>
        <taxon>Omphalotaceae</taxon>
        <taxon>Lentinula</taxon>
    </lineage>
</organism>
<comment type="caution">
    <text evidence="1">The sequence shown here is derived from an EMBL/GenBank/DDBJ whole genome shotgun (WGS) entry which is preliminary data.</text>
</comment>
<dbReference type="Proteomes" id="UP001163846">
    <property type="component" value="Unassembled WGS sequence"/>
</dbReference>
<sequence length="148" mass="16099">MFRNAFHAPTIASNLISIGLLDKLGWTARIGQSQITFHEPNGQEIFGGKLVDGLYLLEGSFVGDGATALTACSLTHIGQAVELLDRLKIENGEKLQCEDCTIANHKRRPFDGDPDVETEPLERVCLDIFGPSHVPSVGGNYYAMVLVD</sequence>
<keyword evidence="2" id="KW-1185">Reference proteome</keyword>